<organism evidence="5">
    <name type="scientific">Ignavibacterium album</name>
    <dbReference type="NCBI Taxonomy" id="591197"/>
    <lineage>
        <taxon>Bacteria</taxon>
        <taxon>Pseudomonadati</taxon>
        <taxon>Ignavibacteriota</taxon>
        <taxon>Ignavibacteria</taxon>
        <taxon>Ignavibacteriales</taxon>
        <taxon>Ignavibacteriaceae</taxon>
        <taxon>Ignavibacterium</taxon>
    </lineage>
</organism>
<keyword evidence="3" id="KW-0677">Repeat</keyword>
<dbReference type="InterPro" id="IPR001451">
    <property type="entry name" value="Hexapep"/>
</dbReference>
<comment type="caution">
    <text evidence="5">The sequence shown here is derived from an EMBL/GenBank/DDBJ whole genome shotgun (WGS) entry which is preliminary data.</text>
</comment>
<proteinExistence type="inferred from homology"/>
<sequence>MEKKNINNVKLGENVKIFDFVNLYGCTIGDNTKIGTFVEIQKNATIGKNCKISSHTFICEGVHIGDGVFVGHNVTFINDKIPRAVNPDGSLQTEADWKLVETYVKNGASIGSSATIMCGVTIGENAIVGAGAVVTKDVPPNTVVAGVPAKVIKKLV</sequence>
<protein>
    <submittedName>
        <fullName evidence="5">N-acetyltransferase</fullName>
    </submittedName>
</protein>
<reference evidence="5" key="1">
    <citation type="journal article" date="2020" name="mSystems">
        <title>Genome- and Community-Level Interaction Insights into Carbon Utilization and Element Cycling Functions of Hydrothermarchaeota in Hydrothermal Sediment.</title>
        <authorList>
            <person name="Zhou Z."/>
            <person name="Liu Y."/>
            <person name="Xu W."/>
            <person name="Pan J."/>
            <person name="Luo Z.H."/>
            <person name="Li M."/>
        </authorList>
    </citation>
    <scope>NUCLEOTIDE SEQUENCE [LARGE SCALE GENOMIC DNA]</scope>
    <source>
        <strain evidence="5">SpSt-479</strain>
    </source>
</reference>
<dbReference type="Pfam" id="PF00132">
    <property type="entry name" value="Hexapep"/>
    <property type="match status" value="2"/>
</dbReference>
<keyword evidence="2 5" id="KW-0808">Transferase</keyword>
<gene>
    <name evidence="5" type="ORF">ENS31_03125</name>
</gene>
<dbReference type="InterPro" id="IPR018357">
    <property type="entry name" value="Hexapep_transf_CS"/>
</dbReference>
<comment type="similarity">
    <text evidence="1">Belongs to the transferase hexapeptide repeat family.</text>
</comment>
<dbReference type="PANTHER" id="PTHR43300:SF4">
    <property type="entry name" value="ACYL-[ACYL-CARRIER-PROTEIN]--UDP-N-ACETYLGLUCOSAMINE O-ACYLTRANSFERASE"/>
    <property type="match status" value="1"/>
</dbReference>
<evidence type="ECO:0000256" key="2">
    <source>
        <dbReference type="ARBA" id="ARBA00022679"/>
    </source>
</evidence>
<dbReference type="InterPro" id="IPR050179">
    <property type="entry name" value="Trans_hexapeptide_repeat"/>
</dbReference>
<dbReference type="PROSITE" id="PS00101">
    <property type="entry name" value="HEXAPEP_TRANSFERASES"/>
    <property type="match status" value="1"/>
</dbReference>
<dbReference type="EMBL" id="DSUJ01000008">
    <property type="protein sequence ID" value="HFI90507.1"/>
    <property type="molecule type" value="Genomic_DNA"/>
</dbReference>
<evidence type="ECO:0000313" key="5">
    <source>
        <dbReference type="EMBL" id="HFI90507.1"/>
    </source>
</evidence>
<accession>A0A7V2ZID1</accession>
<dbReference type="InterPro" id="IPR011004">
    <property type="entry name" value="Trimer_LpxA-like_sf"/>
</dbReference>
<evidence type="ECO:0000256" key="1">
    <source>
        <dbReference type="ARBA" id="ARBA00007274"/>
    </source>
</evidence>
<keyword evidence="4" id="KW-0012">Acyltransferase</keyword>
<dbReference type="AlphaFoldDB" id="A0A7V2ZID1"/>
<evidence type="ECO:0000256" key="3">
    <source>
        <dbReference type="ARBA" id="ARBA00022737"/>
    </source>
</evidence>
<dbReference type="PANTHER" id="PTHR43300">
    <property type="entry name" value="ACETYLTRANSFERASE"/>
    <property type="match status" value="1"/>
</dbReference>
<evidence type="ECO:0000256" key="4">
    <source>
        <dbReference type="ARBA" id="ARBA00023315"/>
    </source>
</evidence>
<dbReference type="CDD" id="cd03358">
    <property type="entry name" value="LbH_WxcM_N_like"/>
    <property type="match status" value="1"/>
</dbReference>
<dbReference type="GO" id="GO:0016746">
    <property type="term" value="F:acyltransferase activity"/>
    <property type="evidence" value="ECO:0007669"/>
    <property type="project" value="UniProtKB-KW"/>
</dbReference>
<name>A0A7V2ZID1_9BACT</name>
<dbReference type="SUPFAM" id="SSF51161">
    <property type="entry name" value="Trimeric LpxA-like enzymes"/>
    <property type="match status" value="1"/>
</dbReference>
<dbReference type="Gene3D" id="2.160.10.10">
    <property type="entry name" value="Hexapeptide repeat proteins"/>
    <property type="match status" value="1"/>
</dbReference>